<dbReference type="AlphaFoldDB" id="A0A2A2L1P2"/>
<evidence type="ECO:0000313" key="6">
    <source>
        <dbReference type="EMBL" id="PAV80069.1"/>
    </source>
</evidence>
<comment type="catalytic activity">
    <reaction evidence="4">
        <text>RX + glutathione = an S-substituted glutathione + a halide anion + H(+)</text>
        <dbReference type="Rhea" id="RHEA:16437"/>
        <dbReference type="ChEBI" id="CHEBI:15378"/>
        <dbReference type="ChEBI" id="CHEBI:16042"/>
        <dbReference type="ChEBI" id="CHEBI:17792"/>
        <dbReference type="ChEBI" id="CHEBI:57925"/>
        <dbReference type="ChEBI" id="CHEBI:90779"/>
        <dbReference type="EC" id="2.5.1.18"/>
    </reaction>
</comment>
<protein>
    <recommendedName>
        <fullName evidence="1">glutathione transferase</fullName>
        <ecNumber evidence="1">2.5.1.18</ecNumber>
    </recommendedName>
</protein>
<evidence type="ECO:0000256" key="3">
    <source>
        <dbReference type="ARBA" id="ARBA00038317"/>
    </source>
</evidence>
<evidence type="ECO:0000313" key="7">
    <source>
        <dbReference type="Proteomes" id="UP000218231"/>
    </source>
</evidence>
<dbReference type="Pfam" id="PF02798">
    <property type="entry name" value="GST_N"/>
    <property type="match status" value="1"/>
</dbReference>
<dbReference type="InterPro" id="IPR036249">
    <property type="entry name" value="Thioredoxin-like_sf"/>
</dbReference>
<keyword evidence="7" id="KW-1185">Reference proteome</keyword>
<comment type="similarity">
    <text evidence="3">Belongs to the GST superfamily. Sigma family.</text>
</comment>
<proteinExistence type="inferred from homology"/>
<name>A0A2A2L1P2_9BILA</name>
<dbReference type="PANTHER" id="PTHR11571:SF224">
    <property type="entry name" value="HEMATOPOIETIC PROSTAGLANDIN D SYNTHASE"/>
    <property type="match status" value="1"/>
</dbReference>
<evidence type="ECO:0000256" key="4">
    <source>
        <dbReference type="ARBA" id="ARBA00047960"/>
    </source>
</evidence>
<dbReference type="Gene3D" id="1.20.1050.10">
    <property type="match status" value="1"/>
</dbReference>
<dbReference type="GO" id="GO:0006749">
    <property type="term" value="P:glutathione metabolic process"/>
    <property type="evidence" value="ECO:0007669"/>
    <property type="project" value="TreeGrafter"/>
</dbReference>
<sequence>MTKFQIFIAAETPFGQVPVLEVDGRPIAQSGAIGRYLARQFGLNGKDAYEESVAESLVAQYNDLINEAMPYMLDIELVDEFPEIKAHFQRIHNLPRIKEYLEKRPDKSKWTIHETD</sequence>
<feature type="domain" description="GST N-terminal" evidence="5">
    <location>
        <begin position="1"/>
        <end position="45"/>
    </location>
</feature>
<accession>A0A2A2L1P2</accession>
<dbReference type="InterPro" id="IPR050213">
    <property type="entry name" value="GST_superfamily"/>
</dbReference>
<dbReference type="PANTHER" id="PTHR11571">
    <property type="entry name" value="GLUTATHIONE S-TRANSFERASE"/>
    <property type="match status" value="1"/>
</dbReference>
<dbReference type="InterPro" id="IPR036282">
    <property type="entry name" value="Glutathione-S-Trfase_C_sf"/>
</dbReference>
<evidence type="ECO:0000256" key="2">
    <source>
        <dbReference type="ARBA" id="ARBA00022679"/>
    </source>
</evidence>
<dbReference type="OrthoDB" id="414243at2759"/>
<dbReference type="EC" id="2.5.1.18" evidence="1"/>
<keyword evidence="2" id="KW-0808">Transferase</keyword>
<dbReference type="EMBL" id="LIAE01007321">
    <property type="protein sequence ID" value="PAV80069.1"/>
    <property type="molecule type" value="Genomic_DNA"/>
</dbReference>
<dbReference type="InterPro" id="IPR004045">
    <property type="entry name" value="Glutathione_S-Trfase_N"/>
</dbReference>
<dbReference type="STRING" id="2018661.A0A2A2L1P2"/>
<dbReference type="InterPro" id="IPR004046">
    <property type="entry name" value="GST_C"/>
</dbReference>
<dbReference type="GO" id="GO:0004364">
    <property type="term" value="F:glutathione transferase activity"/>
    <property type="evidence" value="ECO:0007669"/>
    <property type="project" value="UniProtKB-EC"/>
</dbReference>
<evidence type="ECO:0000259" key="5">
    <source>
        <dbReference type="PROSITE" id="PS50404"/>
    </source>
</evidence>
<dbReference type="Pfam" id="PF14497">
    <property type="entry name" value="GST_C_3"/>
    <property type="match status" value="1"/>
</dbReference>
<reference evidence="6 7" key="1">
    <citation type="journal article" date="2017" name="Curr. Biol.">
        <title>Genome architecture and evolution of a unichromosomal asexual nematode.</title>
        <authorList>
            <person name="Fradin H."/>
            <person name="Zegar C."/>
            <person name="Gutwein M."/>
            <person name="Lucas J."/>
            <person name="Kovtun M."/>
            <person name="Corcoran D."/>
            <person name="Baugh L.R."/>
            <person name="Kiontke K."/>
            <person name="Gunsalus K."/>
            <person name="Fitch D.H."/>
            <person name="Piano F."/>
        </authorList>
    </citation>
    <scope>NUCLEOTIDE SEQUENCE [LARGE SCALE GENOMIC DNA]</scope>
    <source>
        <strain evidence="6">PF1309</strain>
    </source>
</reference>
<dbReference type="SUPFAM" id="SSF52833">
    <property type="entry name" value="Thioredoxin-like"/>
    <property type="match status" value="1"/>
</dbReference>
<dbReference type="Proteomes" id="UP000218231">
    <property type="component" value="Unassembled WGS sequence"/>
</dbReference>
<gene>
    <name evidence="6" type="ORF">WR25_25890</name>
</gene>
<evidence type="ECO:0000256" key="1">
    <source>
        <dbReference type="ARBA" id="ARBA00012452"/>
    </source>
</evidence>
<dbReference type="Gene3D" id="1.20.1050.130">
    <property type="match status" value="1"/>
</dbReference>
<dbReference type="PROSITE" id="PS50404">
    <property type="entry name" value="GST_NTER"/>
    <property type="match status" value="1"/>
</dbReference>
<dbReference type="SUPFAM" id="SSF47616">
    <property type="entry name" value="GST C-terminal domain-like"/>
    <property type="match status" value="1"/>
</dbReference>
<dbReference type="Gene3D" id="3.40.30.10">
    <property type="entry name" value="Glutaredoxin"/>
    <property type="match status" value="1"/>
</dbReference>
<organism evidence="6 7">
    <name type="scientific">Diploscapter pachys</name>
    <dbReference type="NCBI Taxonomy" id="2018661"/>
    <lineage>
        <taxon>Eukaryota</taxon>
        <taxon>Metazoa</taxon>
        <taxon>Ecdysozoa</taxon>
        <taxon>Nematoda</taxon>
        <taxon>Chromadorea</taxon>
        <taxon>Rhabditida</taxon>
        <taxon>Rhabditina</taxon>
        <taxon>Rhabditomorpha</taxon>
        <taxon>Rhabditoidea</taxon>
        <taxon>Rhabditidae</taxon>
        <taxon>Diploscapter</taxon>
    </lineage>
</organism>
<comment type="caution">
    <text evidence="6">The sequence shown here is derived from an EMBL/GenBank/DDBJ whole genome shotgun (WGS) entry which is preliminary data.</text>
</comment>